<evidence type="ECO:0000256" key="4">
    <source>
        <dbReference type="ARBA" id="ARBA00022989"/>
    </source>
</evidence>
<dbReference type="GO" id="GO:0007218">
    <property type="term" value="P:neuropeptide signaling pathway"/>
    <property type="evidence" value="ECO:0007669"/>
    <property type="project" value="TreeGrafter"/>
</dbReference>
<evidence type="ECO:0000313" key="14">
    <source>
        <dbReference type="Proteomes" id="UP000663852"/>
    </source>
</evidence>
<dbReference type="EMBL" id="CAJNOJ010000791">
    <property type="protein sequence ID" value="CAF1523080.1"/>
    <property type="molecule type" value="Genomic_DNA"/>
</dbReference>
<keyword evidence="13" id="KW-1185">Reference proteome</keyword>
<keyword evidence="2" id="KW-1003">Cell membrane</keyword>
<dbReference type="Proteomes" id="UP000663828">
    <property type="component" value="Unassembled WGS sequence"/>
</dbReference>
<dbReference type="GO" id="GO:0043005">
    <property type="term" value="C:neuron projection"/>
    <property type="evidence" value="ECO:0007669"/>
    <property type="project" value="TreeGrafter"/>
</dbReference>
<name>A0A815URN7_ADIRI</name>
<sequence>MVTSNNFTLITNQPWFIPFDIINITSLSVATLLAVVFLLIVIYDKACHNIPMMLMANSCLSELLFSISLIGMTIFSLQNDLTQSQSPDPPCIVRSYIGYVMYYARNYFFLLQSFYRYVIVLYPTRLGWQSKRVQILLVSVIWISSFVYALPHVLTNEIVYQVDEQMCEMLMHLSWVTLYNIFIVYVIPLHGIALIYLKLVRYVKEIGAQVNSANILLRAQRELRMVYRIVVLVSILIGLGIPYTAFTFMGFFTAPPRYHFRIALIFVNTGSLFIIIALFKFTDPVYLFLTKHITRIANRASFTN</sequence>
<comment type="caution">
    <text evidence="12">The sequence shown here is derived from an EMBL/GenBank/DDBJ whole genome shotgun (WGS) entry which is preliminary data.</text>
</comment>
<keyword evidence="6 9" id="KW-0472">Membrane</keyword>
<reference evidence="12" key="1">
    <citation type="submission" date="2021-02" db="EMBL/GenBank/DDBJ databases">
        <authorList>
            <person name="Nowell W R."/>
        </authorList>
    </citation>
    <scope>NUCLEOTIDE SEQUENCE</scope>
</reference>
<dbReference type="SUPFAM" id="SSF81321">
    <property type="entry name" value="Family A G protein-coupled receptor-like"/>
    <property type="match status" value="1"/>
</dbReference>
<evidence type="ECO:0000259" key="10">
    <source>
        <dbReference type="PROSITE" id="PS50262"/>
    </source>
</evidence>
<comment type="subcellular location">
    <subcellularLocation>
        <location evidence="1">Cell membrane</location>
        <topology evidence="1">Multi-pass membrane protein</topology>
    </subcellularLocation>
</comment>
<dbReference type="GO" id="GO:0004930">
    <property type="term" value="F:G protein-coupled receptor activity"/>
    <property type="evidence" value="ECO:0007669"/>
    <property type="project" value="UniProtKB-KW"/>
</dbReference>
<evidence type="ECO:0000256" key="5">
    <source>
        <dbReference type="ARBA" id="ARBA00023040"/>
    </source>
</evidence>
<evidence type="ECO:0000256" key="3">
    <source>
        <dbReference type="ARBA" id="ARBA00022692"/>
    </source>
</evidence>
<evidence type="ECO:0000256" key="1">
    <source>
        <dbReference type="ARBA" id="ARBA00004651"/>
    </source>
</evidence>
<keyword evidence="5" id="KW-0297">G-protein coupled receptor</keyword>
<feature type="transmembrane region" description="Helical" evidence="9">
    <location>
        <begin position="174"/>
        <end position="197"/>
    </location>
</feature>
<keyword evidence="8" id="KW-0807">Transducer</keyword>
<keyword evidence="3 9" id="KW-0812">Transmembrane</keyword>
<feature type="transmembrane region" description="Helical" evidence="9">
    <location>
        <begin position="54"/>
        <end position="76"/>
    </location>
</feature>
<evidence type="ECO:0000256" key="7">
    <source>
        <dbReference type="ARBA" id="ARBA00023170"/>
    </source>
</evidence>
<evidence type="ECO:0000313" key="11">
    <source>
        <dbReference type="EMBL" id="CAF1328427.1"/>
    </source>
</evidence>
<protein>
    <recommendedName>
        <fullName evidence="10">G-protein coupled receptors family 1 profile domain-containing protein</fullName>
    </recommendedName>
</protein>
<dbReference type="InterPro" id="IPR017452">
    <property type="entry name" value="GPCR_Rhodpsn_7TM"/>
</dbReference>
<evidence type="ECO:0000256" key="2">
    <source>
        <dbReference type="ARBA" id="ARBA00022475"/>
    </source>
</evidence>
<keyword evidence="4 9" id="KW-1133">Transmembrane helix</keyword>
<evidence type="ECO:0000256" key="9">
    <source>
        <dbReference type="SAM" id="Phobius"/>
    </source>
</evidence>
<dbReference type="Proteomes" id="UP000663852">
    <property type="component" value="Unassembled WGS sequence"/>
</dbReference>
<dbReference type="Pfam" id="PF00001">
    <property type="entry name" value="7tm_1"/>
    <property type="match status" value="1"/>
</dbReference>
<keyword evidence="7" id="KW-0675">Receptor</keyword>
<accession>A0A815URN7</accession>
<dbReference type="EMBL" id="CAJNOR010002690">
    <property type="protein sequence ID" value="CAF1328427.1"/>
    <property type="molecule type" value="Genomic_DNA"/>
</dbReference>
<evidence type="ECO:0000256" key="6">
    <source>
        <dbReference type="ARBA" id="ARBA00023136"/>
    </source>
</evidence>
<dbReference type="PROSITE" id="PS50262">
    <property type="entry name" value="G_PROTEIN_RECEP_F1_2"/>
    <property type="match status" value="1"/>
</dbReference>
<feature type="transmembrane region" description="Helical" evidence="9">
    <location>
        <begin position="21"/>
        <end position="42"/>
    </location>
</feature>
<evidence type="ECO:0000313" key="13">
    <source>
        <dbReference type="Proteomes" id="UP000663828"/>
    </source>
</evidence>
<dbReference type="PANTHER" id="PTHR24229:SF40">
    <property type="entry name" value="ALLATOSTATIN C RECEPTOR 1-RELATED"/>
    <property type="match status" value="1"/>
</dbReference>
<dbReference type="GO" id="GO:0005886">
    <property type="term" value="C:plasma membrane"/>
    <property type="evidence" value="ECO:0007669"/>
    <property type="project" value="UniProtKB-SubCell"/>
</dbReference>
<feature type="transmembrane region" description="Helical" evidence="9">
    <location>
        <begin position="135"/>
        <end position="154"/>
    </location>
</feature>
<feature type="transmembrane region" description="Helical" evidence="9">
    <location>
        <begin position="258"/>
        <end position="279"/>
    </location>
</feature>
<organism evidence="12 14">
    <name type="scientific">Adineta ricciae</name>
    <name type="common">Rotifer</name>
    <dbReference type="NCBI Taxonomy" id="249248"/>
    <lineage>
        <taxon>Eukaryota</taxon>
        <taxon>Metazoa</taxon>
        <taxon>Spiralia</taxon>
        <taxon>Gnathifera</taxon>
        <taxon>Rotifera</taxon>
        <taxon>Eurotatoria</taxon>
        <taxon>Bdelloidea</taxon>
        <taxon>Adinetida</taxon>
        <taxon>Adinetidae</taxon>
        <taxon>Adineta</taxon>
    </lineage>
</organism>
<gene>
    <name evidence="12" type="ORF">EDS130_LOCUS44012</name>
    <name evidence="11" type="ORF">XAT740_LOCUS30300</name>
</gene>
<dbReference type="InterPro" id="IPR000276">
    <property type="entry name" value="GPCR_Rhodpsn"/>
</dbReference>
<dbReference type="GO" id="GO:0042923">
    <property type="term" value="F:neuropeptide binding"/>
    <property type="evidence" value="ECO:0007669"/>
    <property type="project" value="TreeGrafter"/>
</dbReference>
<dbReference type="AlphaFoldDB" id="A0A815URN7"/>
<feature type="transmembrane region" description="Helical" evidence="9">
    <location>
        <begin position="96"/>
        <end position="115"/>
    </location>
</feature>
<dbReference type="PANTHER" id="PTHR24229">
    <property type="entry name" value="NEUROPEPTIDES RECEPTOR"/>
    <property type="match status" value="1"/>
</dbReference>
<evidence type="ECO:0000313" key="12">
    <source>
        <dbReference type="EMBL" id="CAF1523080.1"/>
    </source>
</evidence>
<proteinExistence type="predicted"/>
<feature type="transmembrane region" description="Helical" evidence="9">
    <location>
        <begin position="226"/>
        <end position="252"/>
    </location>
</feature>
<dbReference type="CDD" id="cd00637">
    <property type="entry name" value="7tm_classA_rhodopsin-like"/>
    <property type="match status" value="1"/>
</dbReference>
<feature type="domain" description="G-protein coupled receptors family 1 profile" evidence="10">
    <location>
        <begin position="33"/>
        <end position="287"/>
    </location>
</feature>
<dbReference type="Gene3D" id="1.20.1070.10">
    <property type="entry name" value="Rhodopsin 7-helix transmembrane proteins"/>
    <property type="match status" value="1"/>
</dbReference>
<evidence type="ECO:0000256" key="8">
    <source>
        <dbReference type="ARBA" id="ARBA00023224"/>
    </source>
</evidence>